<dbReference type="Proteomes" id="UP001172673">
    <property type="component" value="Unassembled WGS sequence"/>
</dbReference>
<comment type="caution">
    <text evidence="2">The sequence shown here is derived from an EMBL/GenBank/DDBJ whole genome shotgun (WGS) entry which is preliminary data.</text>
</comment>
<keyword evidence="3" id="KW-1185">Reference proteome</keyword>
<evidence type="ECO:0000256" key="1">
    <source>
        <dbReference type="SAM" id="MobiDB-lite"/>
    </source>
</evidence>
<protein>
    <submittedName>
        <fullName evidence="2">Uncharacterized protein</fullName>
    </submittedName>
</protein>
<feature type="region of interest" description="Disordered" evidence="1">
    <location>
        <begin position="1"/>
        <end position="52"/>
    </location>
</feature>
<gene>
    <name evidence="2" type="ORF">H2200_001303</name>
</gene>
<accession>A0AA38XKM7</accession>
<organism evidence="2 3">
    <name type="scientific">Cladophialophora chaetospira</name>
    <dbReference type="NCBI Taxonomy" id="386627"/>
    <lineage>
        <taxon>Eukaryota</taxon>
        <taxon>Fungi</taxon>
        <taxon>Dikarya</taxon>
        <taxon>Ascomycota</taxon>
        <taxon>Pezizomycotina</taxon>
        <taxon>Eurotiomycetes</taxon>
        <taxon>Chaetothyriomycetidae</taxon>
        <taxon>Chaetothyriales</taxon>
        <taxon>Herpotrichiellaceae</taxon>
        <taxon>Cladophialophora</taxon>
    </lineage>
</organism>
<dbReference type="EMBL" id="JAPDRK010000002">
    <property type="protein sequence ID" value="KAJ9615229.1"/>
    <property type="molecule type" value="Genomic_DNA"/>
</dbReference>
<reference evidence="2" key="1">
    <citation type="submission" date="2022-10" db="EMBL/GenBank/DDBJ databases">
        <title>Culturing micro-colonial fungi from biological soil crusts in the Mojave desert and describing Neophaeococcomyces mojavensis, and introducing the new genera and species Taxawa tesnikishii.</title>
        <authorList>
            <person name="Kurbessoian T."/>
            <person name="Stajich J.E."/>
        </authorList>
    </citation>
    <scope>NUCLEOTIDE SEQUENCE</scope>
    <source>
        <strain evidence="2">TK_41</strain>
    </source>
</reference>
<name>A0AA38XKM7_9EURO</name>
<evidence type="ECO:0000313" key="3">
    <source>
        <dbReference type="Proteomes" id="UP001172673"/>
    </source>
</evidence>
<sequence>MSYQRSQQPDEDSFHEHQADYDSHAYTFQNATTAETKKRNQELYPRKGDPKALQDYLRTERTAQYTNNEKFISGEPERKKVTQDNARAVSDVRKQKNIKTEDFAYAEGNPLRDGYKTAKNTRDNPLTGRGPGNDNFVDNFNRR</sequence>
<dbReference type="AlphaFoldDB" id="A0AA38XKM7"/>
<feature type="compositionally biased region" description="Basic and acidic residues" evidence="1">
    <location>
        <begin position="113"/>
        <end position="122"/>
    </location>
</feature>
<evidence type="ECO:0000313" key="2">
    <source>
        <dbReference type="EMBL" id="KAJ9615229.1"/>
    </source>
</evidence>
<proteinExistence type="predicted"/>
<feature type="compositionally biased region" description="Basic and acidic residues" evidence="1">
    <location>
        <begin position="12"/>
        <end position="23"/>
    </location>
</feature>
<feature type="region of interest" description="Disordered" evidence="1">
    <location>
        <begin position="108"/>
        <end position="143"/>
    </location>
</feature>
<feature type="compositionally biased region" description="Basic and acidic residues" evidence="1">
    <location>
        <begin position="35"/>
        <end position="52"/>
    </location>
</feature>